<dbReference type="InterPro" id="IPR038291">
    <property type="entry name" value="SAP30_C_sf"/>
</dbReference>
<evidence type="ECO:0000256" key="3">
    <source>
        <dbReference type="ARBA" id="ARBA00022491"/>
    </source>
</evidence>
<evidence type="ECO:0000313" key="10">
    <source>
        <dbReference type="Proteomes" id="UP000769528"/>
    </source>
</evidence>
<dbReference type="OrthoDB" id="510958at2759"/>
<feature type="compositionally biased region" description="Low complexity" evidence="7">
    <location>
        <begin position="19"/>
        <end position="39"/>
    </location>
</feature>
<dbReference type="PANTHER" id="PTHR13286">
    <property type="entry name" value="SAP30"/>
    <property type="match status" value="1"/>
</dbReference>
<evidence type="ECO:0000256" key="5">
    <source>
        <dbReference type="ARBA" id="ARBA00023163"/>
    </source>
</evidence>
<keyword evidence="3" id="KW-0678">Repressor</keyword>
<evidence type="ECO:0000256" key="4">
    <source>
        <dbReference type="ARBA" id="ARBA00023015"/>
    </source>
</evidence>
<evidence type="ECO:0000313" key="9">
    <source>
        <dbReference type="EMBL" id="KAH3669022.1"/>
    </source>
</evidence>
<dbReference type="AlphaFoldDB" id="A0A9P8PBV4"/>
<dbReference type="InterPro" id="IPR025718">
    <property type="entry name" value="SAP30_Sin3-bd"/>
</dbReference>
<dbReference type="EMBL" id="JAEUBF010001362">
    <property type="protein sequence ID" value="KAH3669022.1"/>
    <property type="molecule type" value="Genomic_DNA"/>
</dbReference>
<dbReference type="Pfam" id="PF13867">
    <property type="entry name" value="SAP30_Sin3_bdg"/>
    <property type="match status" value="1"/>
</dbReference>
<comment type="similarity">
    <text evidence="2">Belongs to the SAP30 family.</text>
</comment>
<comment type="caution">
    <text evidence="9">The sequence shown here is derived from an EMBL/GenBank/DDBJ whole genome shotgun (WGS) entry which is preliminary data.</text>
</comment>
<feature type="compositionally biased region" description="Polar residues" evidence="7">
    <location>
        <begin position="1"/>
        <end position="17"/>
    </location>
</feature>
<evidence type="ECO:0000256" key="6">
    <source>
        <dbReference type="ARBA" id="ARBA00023242"/>
    </source>
</evidence>
<evidence type="ECO:0000256" key="2">
    <source>
        <dbReference type="ARBA" id="ARBA00006283"/>
    </source>
</evidence>
<keyword evidence="6" id="KW-0539">Nucleus</keyword>
<keyword evidence="10" id="KW-1185">Reference proteome</keyword>
<sequence length="153" mass="17268">MPPKSSNRDAPSASESEANTKSSSRASTKARNAAAQQAQAELLARHIHSNGPNERVVSDPMDFDSFPNEVLRKYRDHYRLPVKSSLTVDGFLLESEIGKKSSSYKNKNRIRKDELANAVKKHFNSQTVKESEVLTHFLYKVNNQDKAFKLSFK</sequence>
<accession>A0A9P8PBV4</accession>
<feature type="region of interest" description="Disordered" evidence="7">
    <location>
        <begin position="1"/>
        <end position="39"/>
    </location>
</feature>
<feature type="domain" description="Histone deacetylase complex subunit SAP30 Sin3 binding" evidence="8">
    <location>
        <begin position="107"/>
        <end position="141"/>
    </location>
</feature>
<protein>
    <recommendedName>
        <fullName evidence="8">Histone deacetylase complex subunit SAP30 Sin3 binding domain-containing protein</fullName>
    </recommendedName>
</protein>
<proteinExistence type="inferred from homology"/>
<name>A0A9P8PBV4_9ASCO</name>
<dbReference type="InterPro" id="IPR024145">
    <property type="entry name" value="His_deAcase_SAP30/SAP30L"/>
</dbReference>
<reference evidence="9" key="1">
    <citation type="journal article" date="2021" name="Open Biol.">
        <title>Shared evolutionary footprints suggest mitochondrial oxidative damage underlies multiple complex I losses in fungi.</title>
        <authorList>
            <person name="Schikora-Tamarit M.A."/>
            <person name="Marcet-Houben M."/>
            <person name="Nosek J."/>
            <person name="Gabaldon T."/>
        </authorList>
    </citation>
    <scope>NUCLEOTIDE SEQUENCE</scope>
    <source>
        <strain evidence="9">CBS6341</strain>
    </source>
</reference>
<evidence type="ECO:0000256" key="7">
    <source>
        <dbReference type="SAM" id="MobiDB-lite"/>
    </source>
</evidence>
<gene>
    <name evidence="9" type="ORF">WICMUC_005121</name>
</gene>
<reference evidence="9" key="2">
    <citation type="submission" date="2021-01" db="EMBL/GenBank/DDBJ databases">
        <authorList>
            <person name="Schikora-Tamarit M.A."/>
        </authorList>
    </citation>
    <scope>NUCLEOTIDE SEQUENCE</scope>
    <source>
        <strain evidence="9">CBS6341</strain>
    </source>
</reference>
<dbReference type="Proteomes" id="UP000769528">
    <property type="component" value="Unassembled WGS sequence"/>
</dbReference>
<evidence type="ECO:0000256" key="1">
    <source>
        <dbReference type="ARBA" id="ARBA00004123"/>
    </source>
</evidence>
<dbReference type="Gene3D" id="6.10.160.20">
    <property type="match status" value="1"/>
</dbReference>
<dbReference type="GO" id="GO:0005634">
    <property type="term" value="C:nucleus"/>
    <property type="evidence" value="ECO:0007669"/>
    <property type="project" value="UniProtKB-SubCell"/>
</dbReference>
<keyword evidence="4" id="KW-0805">Transcription regulation</keyword>
<organism evidence="9 10">
    <name type="scientific">Wickerhamomyces mucosus</name>
    <dbReference type="NCBI Taxonomy" id="1378264"/>
    <lineage>
        <taxon>Eukaryota</taxon>
        <taxon>Fungi</taxon>
        <taxon>Dikarya</taxon>
        <taxon>Ascomycota</taxon>
        <taxon>Saccharomycotina</taxon>
        <taxon>Saccharomycetes</taxon>
        <taxon>Phaffomycetales</taxon>
        <taxon>Wickerhamomycetaceae</taxon>
        <taxon>Wickerhamomyces</taxon>
    </lineage>
</organism>
<comment type="subcellular location">
    <subcellularLocation>
        <location evidence="1">Nucleus</location>
    </subcellularLocation>
</comment>
<evidence type="ECO:0000259" key="8">
    <source>
        <dbReference type="Pfam" id="PF13867"/>
    </source>
</evidence>
<keyword evidence="5" id="KW-0804">Transcription</keyword>